<dbReference type="SMART" id="SM00235">
    <property type="entry name" value="ZnMc"/>
    <property type="match status" value="1"/>
</dbReference>
<feature type="binding site" evidence="21">
    <location>
        <position position="191"/>
    </location>
    <ligand>
        <name>Zn(2+)</name>
        <dbReference type="ChEBI" id="CHEBI:29105"/>
        <label>1</label>
    </ligand>
</feature>
<evidence type="ECO:0000256" key="16">
    <source>
        <dbReference type="ARBA" id="ARBA00023157"/>
    </source>
</evidence>
<evidence type="ECO:0000256" key="2">
    <source>
        <dbReference type="ARBA" id="ARBA00010370"/>
    </source>
</evidence>
<reference evidence="28" key="2">
    <citation type="submission" date="2025-09" db="UniProtKB">
        <authorList>
            <consortium name="Ensembl"/>
        </authorList>
    </citation>
    <scope>IDENTIFICATION</scope>
</reference>
<feature type="binding site" evidence="21">
    <location>
        <position position="175"/>
    </location>
    <ligand>
        <name>Ca(2+)</name>
        <dbReference type="ChEBI" id="CHEBI:29108"/>
        <label>3</label>
    </ligand>
</feature>
<feature type="binding site" evidence="21">
    <location>
        <position position="187"/>
    </location>
    <ligand>
        <name>Ca(2+)</name>
        <dbReference type="ChEBI" id="CHEBI:29108"/>
        <label>2</label>
    </ligand>
</feature>
<feature type="disulfide bond" evidence="22">
    <location>
        <begin position="273"/>
        <end position="460"/>
    </location>
</feature>
<dbReference type="OMA" id="THCWSLP"/>
<dbReference type="InterPro" id="IPR024079">
    <property type="entry name" value="MetalloPept_cat_dom_sf"/>
</dbReference>
<feature type="binding site" evidence="21">
    <location>
        <position position="324"/>
    </location>
    <ligand>
        <name>Ca(2+)</name>
        <dbReference type="ChEBI" id="CHEBI:29108"/>
        <label>4</label>
    </ligand>
</feature>
<dbReference type="InterPro" id="IPR036365">
    <property type="entry name" value="PGBD-like_sf"/>
</dbReference>
<dbReference type="InterPro" id="IPR018486">
    <property type="entry name" value="Hemopexin_CS"/>
</dbReference>
<comment type="cofactor">
    <cofactor evidence="21">
        <name>Zn(2+)</name>
        <dbReference type="ChEBI" id="CHEBI:29105"/>
    </cofactor>
    <text evidence="21">Binds 2 Zn(2+) ions per subunit.</text>
</comment>
<dbReference type="PROSITE" id="PS00546">
    <property type="entry name" value="CYSTEINE_SWITCH"/>
    <property type="match status" value="1"/>
</dbReference>
<sequence length="460" mass="52180">MTMTALLLLVMVAHCIAVPIPGAETDKRLQAEKYLSRFYNLPAGLLGARKSSDVLQTKLKEMQAFFNLKVTGKLDAETFDTMKLPRCGVPDVGEYNVSPRKLKWPNNNLTFRIENFTPDMKKADVERAIRQAFNVWASVTPLTFKRLHSGIADIMISFAARDHGDFNSFDGPNGLLAHAYAPGKGIGGDTHFDEDENWTKESNDYNLFLVATHEFGHALGLEHSREAGSLMFPTYSYSPGFPLSEDDIDGIQELYGPNPNRKVKPKPDAPKKCDPMLSFDAITELRGETILFKDRFYWRIHPQMPEPELTLIRSTWPALPKEVDAAYENSDKDMVVIFSGIKMWALSGYDMVEGYPKYIHKLGLPKKVREIDAAVHIPETGKTLLFTDEQYWSYDERTSTMDVGFPRAIELDFPGIGKEVDAAVYDSGTLYFFHDYMRFEYSYRSRKVISIVRANSILNC</sequence>
<dbReference type="Pfam" id="PF00413">
    <property type="entry name" value="Peptidase_M10"/>
    <property type="match status" value="1"/>
</dbReference>
<feature type="binding site" evidence="21">
    <location>
        <position position="196"/>
    </location>
    <ligand>
        <name>Ca(2+)</name>
        <dbReference type="ChEBI" id="CHEBI:29108"/>
        <label>1</label>
    </ligand>
</feature>
<dbReference type="GO" id="GO:0031012">
    <property type="term" value="C:extracellular matrix"/>
    <property type="evidence" value="ECO:0007669"/>
    <property type="project" value="InterPro"/>
</dbReference>
<dbReference type="AlphaFoldDB" id="A0A8C4ZS02"/>
<dbReference type="InterPro" id="IPR021158">
    <property type="entry name" value="Pept_M10A_Zn_BS"/>
</dbReference>
<dbReference type="InterPro" id="IPR000585">
    <property type="entry name" value="Hemopexin-like_dom"/>
</dbReference>
<keyword evidence="15" id="KW-0865">Zymogen</keyword>
<evidence type="ECO:0000256" key="6">
    <source>
        <dbReference type="ARBA" id="ARBA00022670"/>
    </source>
</evidence>
<feature type="binding site" evidence="20">
    <location>
        <position position="217"/>
    </location>
    <ligand>
        <name>Zn(2+)</name>
        <dbReference type="ChEBI" id="CHEBI:29105"/>
        <label>2</label>
        <note>catalytic</note>
    </ligand>
</feature>
<reference evidence="28" key="1">
    <citation type="submission" date="2025-08" db="UniProtKB">
        <authorList>
            <consortium name="Ensembl"/>
        </authorList>
    </citation>
    <scope>IDENTIFICATION</scope>
</reference>
<evidence type="ECO:0000313" key="28">
    <source>
        <dbReference type="Ensembl" id="ENSGMOP00000019790.2"/>
    </source>
</evidence>
<evidence type="ECO:0000256" key="4">
    <source>
        <dbReference type="ARBA" id="ARBA00022525"/>
    </source>
</evidence>
<keyword evidence="8 26" id="KW-0732">Signal</keyword>
<evidence type="ECO:0000256" key="24">
    <source>
        <dbReference type="PIRSR" id="PIRSR621190-5"/>
    </source>
</evidence>
<dbReference type="GO" id="GO:0004222">
    <property type="term" value="F:metalloendopeptidase activity"/>
    <property type="evidence" value="ECO:0007669"/>
    <property type="project" value="InterPro"/>
</dbReference>
<dbReference type="PROSITE" id="PS51642">
    <property type="entry name" value="HEMOPEXIN_2"/>
    <property type="match status" value="3"/>
</dbReference>
<feature type="active site" evidence="19">
    <location>
        <position position="214"/>
    </location>
</feature>
<dbReference type="GO" id="GO:0006508">
    <property type="term" value="P:proteolysis"/>
    <property type="evidence" value="ECO:0007669"/>
    <property type="project" value="UniProtKB-KW"/>
</dbReference>
<evidence type="ECO:0000256" key="14">
    <source>
        <dbReference type="ARBA" id="ARBA00023105"/>
    </source>
</evidence>
<evidence type="ECO:0000256" key="20">
    <source>
        <dbReference type="PIRSR" id="PIRSR001191-2"/>
    </source>
</evidence>
<protein>
    <recommendedName>
        <fullName evidence="3">Collagenase 3</fullName>
    </recommendedName>
    <alternativeName>
        <fullName evidence="18">Matrix metalloproteinase-13</fullName>
    </alternativeName>
</protein>
<comment type="similarity">
    <text evidence="2">Belongs to the peptidase M10A family.</text>
</comment>
<keyword evidence="13" id="KW-0482">Metalloprotease</keyword>
<dbReference type="InterPro" id="IPR002477">
    <property type="entry name" value="Peptidoglycan-bd-like"/>
</dbReference>
<feature type="signal peptide" evidence="26">
    <location>
        <begin position="1"/>
        <end position="17"/>
    </location>
</feature>
<evidence type="ECO:0000313" key="29">
    <source>
        <dbReference type="Proteomes" id="UP000694546"/>
    </source>
</evidence>
<evidence type="ECO:0000256" key="7">
    <source>
        <dbReference type="ARBA" id="ARBA00022723"/>
    </source>
</evidence>
<feature type="binding site" evidence="21">
    <location>
        <position position="282"/>
    </location>
    <ligand>
        <name>Ca(2+)</name>
        <dbReference type="ChEBI" id="CHEBI:29108"/>
        <label>5</label>
    </ligand>
</feature>
<feature type="binding site" evidence="21">
    <location>
        <position position="280"/>
    </location>
    <ligand>
        <name>Ca(2+)</name>
        <dbReference type="ChEBI" id="CHEBI:29108"/>
        <label>4</label>
    </ligand>
</feature>
<keyword evidence="4" id="KW-0964">Secreted</keyword>
<dbReference type="SUPFAM" id="SSF55486">
    <property type="entry name" value="Metalloproteases ('zincins'), catalytic domain"/>
    <property type="match status" value="1"/>
</dbReference>
<dbReference type="SUPFAM" id="SSF50923">
    <property type="entry name" value="Hemopexin-like domain"/>
    <property type="match status" value="1"/>
</dbReference>
<keyword evidence="7 20" id="KW-0479">Metal-binding</keyword>
<dbReference type="InterPro" id="IPR001818">
    <property type="entry name" value="Pept_M10_metallopeptidase"/>
</dbReference>
<keyword evidence="11 20" id="KW-0862">Zinc</keyword>
<evidence type="ECO:0000256" key="15">
    <source>
        <dbReference type="ARBA" id="ARBA00023145"/>
    </source>
</evidence>
<name>A0A8C4ZS02_GADMO</name>
<dbReference type="PROSITE" id="PS00024">
    <property type="entry name" value="HEMOPEXIN"/>
    <property type="match status" value="1"/>
</dbReference>
<dbReference type="Gene3D" id="3.40.390.10">
    <property type="entry name" value="Collagenase (Catalytic Domain)"/>
    <property type="match status" value="1"/>
</dbReference>
<keyword evidence="17" id="KW-0325">Glycoprotein</keyword>
<feature type="binding site" evidence="21">
    <location>
        <position position="193"/>
    </location>
    <ligand>
        <name>Ca(2+)</name>
        <dbReference type="ChEBI" id="CHEBI:29108"/>
        <label>3</label>
    </ligand>
</feature>
<keyword evidence="14" id="KW-0177">Collagen degradation</keyword>
<dbReference type="Pfam" id="PF01471">
    <property type="entry name" value="PG_binding_1"/>
    <property type="match status" value="1"/>
</dbReference>
<dbReference type="CDD" id="cd00094">
    <property type="entry name" value="HX"/>
    <property type="match status" value="1"/>
</dbReference>
<evidence type="ECO:0000259" key="27">
    <source>
        <dbReference type="SMART" id="SM00235"/>
    </source>
</evidence>
<accession>A0A8C4ZS02</accession>
<feature type="binding site" evidence="21">
    <location>
        <position position="231"/>
    </location>
    <ligand>
        <name>Zn(2+)</name>
        <dbReference type="ChEBI" id="CHEBI:29105"/>
        <label>2</label>
        <note>catalytic</note>
    </ligand>
</feature>
<feature type="binding site" evidence="21">
    <location>
        <position position="196"/>
    </location>
    <ligand>
        <name>Ca(2+)</name>
        <dbReference type="ChEBI" id="CHEBI:29108"/>
        <label>3</label>
    </ligand>
</feature>
<evidence type="ECO:0000256" key="1">
    <source>
        <dbReference type="ARBA" id="ARBA00004498"/>
    </source>
</evidence>
<dbReference type="PANTHER" id="PTHR10201">
    <property type="entry name" value="MATRIX METALLOPROTEINASE"/>
    <property type="match status" value="1"/>
</dbReference>
<evidence type="ECO:0000256" key="17">
    <source>
        <dbReference type="ARBA" id="ARBA00023180"/>
    </source>
</evidence>
<evidence type="ECO:0000256" key="10">
    <source>
        <dbReference type="ARBA" id="ARBA00022801"/>
    </source>
</evidence>
<feature type="binding site" evidence="21">
    <location>
        <position position="165"/>
    </location>
    <ligand>
        <name>Zn(2+)</name>
        <dbReference type="ChEBI" id="CHEBI:29105"/>
        <label>1</label>
    </ligand>
</feature>
<feature type="binding site" evidence="21">
    <location>
        <position position="374"/>
    </location>
    <ligand>
        <name>Ca(2+)</name>
        <dbReference type="ChEBI" id="CHEBI:29108"/>
        <label>5</label>
    </ligand>
</feature>
<keyword evidence="16 22" id="KW-1015">Disulfide bond</keyword>
<feature type="binding site" evidence="21">
    <location>
        <position position="326"/>
    </location>
    <ligand>
        <name>Ca(2+)</name>
        <dbReference type="ChEBI" id="CHEBI:29108"/>
        <label>5</label>
    </ligand>
</feature>
<dbReference type="SMART" id="SM00120">
    <property type="entry name" value="HX"/>
    <property type="match status" value="4"/>
</dbReference>
<feature type="binding site" evidence="21">
    <location>
        <position position="421"/>
    </location>
    <ligand>
        <name>Ca(2+)</name>
        <dbReference type="ChEBI" id="CHEBI:29108"/>
        <label>4</label>
    </ligand>
</feature>
<dbReference type="InterPro" id="IPR033739">
    <property type="entry name" value="M10A_MMP"/>
</dbReference>
<comment type="cofactor">
    <cofactor evidence="21">
        <name>Ca(2+)</name>
        <dbReference type="ChEBI" id="CHEBI:29108"/>
    </cofactor>
    <text evidence="21">Can bind about 5 Ca(2+) ions per subunit.</text>
</comment>
<dbReference type="GO" id="GO:0030574">
    <property type="term" value="P:collagen catabolic process"/>
    <property type="evidence" value="ECO:0007669"/>
    <property type="project" value="UniProtKB-KW"/>
</dbReference>
<keyword evidence="9" id="KW-0677">Repeat</keyword>
<dbReference type="PIRSF" id="PIRSF001191">
    <property type="entry name" value="Peptidase_M10A_matrix"/>
    <property type="match status" value="1"/>
</dbReference>
<evidence type="ECO:0000256" key="3">
    <source>
        <dbReference type="ARBA" id="ARBA00018037"/>
    </source>
</evidence>
<keyword evidence="6" id="KW-0645">Protease</keyword>
<feature type="binding site" evidence="20">
    <location>
        <position position="213"/>
    </location>
    <ligand>
        <name>Zn(2+)</name>
        <dbReference type="ChEBI" id="CHEBI:29105"/>
        <label>2</label>
        <note>catalytic</note>
    </ligand>
</feature>
<evidence type="ECO:0000256" key="22">
    <source>
        <dbReference type="PIRSR" id="PIRSR621190-3"/>
    </source>
</evidence>
<dbReference type="GO" id="GO:0030198">
    <property type="term" value="P:extracellular matrix organization"/>
    <property type="evidence" value="ECO:0007669"/>
    <property type="project" value="TreeGrafter"/>
</dbReference>
<proteinExistence type="inferred from homology"/>
<feature type="chain" id="PRO_5047241829" description="Collagenase 3" evidence="26">
    <location>
        <begin position="18"/>
        <end position="460"/>
    </location>
</feature>
<feature type="binding site" evidence="21">
    <location>
        <position position="163"/>
    </location>
    <ligand>
        <name>Zn(2+)</name>
        <dbReference type="ChEBI" id="CHEBI:29105"/>
        <label>1</label>
    </ligand>
</feature>
<feature type="domain" description="Peptidase metallopeptidase" evidence="27">
    <location>
        <begin position="100"/>
        <end position="257"/>
    </location>
</feature>
<evidence type="ECO:0000256" key="23">
    <source>
        <dbReference type="PIRSR" id="PIRSR621190-4"/>
    </source>
</evidence>
<dbReference type="InterPro" id="IPR006026">
    <property type="entry name" value="Peptidase_Metallo"/>
</dbReference>
<dbReference type="Ensembl" id="ENSGMOT00000020272.2">
    <property type="protein sequence ID" value="ENSGMOP00000019790.2"/>
    <property type="gene ID" value="ENSGMOG00000018386.2"/>
</dbReference>
<dbReference type="PANTHER" id="PTHR10201:SF165">
    <property type="entry name" value="COLLAGENASE 3"/>
    <property type="match status" value="1"/>
</dbReference>
<feature type="binding site" evidence="21">
    <location>
        <position position="153"/>
    </location>
    <ligand>
        <name>Ca(2+)</name>
        <dbReference type="ChEBI" id="CHEBI:29108"/>
        <label>2</label>
    </ligand>
</feature>
<feature type="binding site" evidence="21">
    <location>
        <position position="119"/>
    </location>
    <ligand>
        <name>Ca(2+)</name>
        <dbReference type="ChEBI" id="CHEBI:29108"/>
        <label>1</label>
    </ligand>
</feature>
<feature type="modified residue" description="Phosphotyrosine; by PKDCC" evidence="23">
    <location>
        <position position="355"/>
    </location>
</feature>
<evidence type="ECO:0000256" key="25">
    <source>
        <dbReference type="PROSITE-ProRule" id="PRU01011"/>
    </source>
</evidence>
<feature type="binding site" evidence="21">
    <location>
        <position position="170"/>
    </location>
    <ligand>
        <name>Ca(2+)</name>
        <dbReference type="ChEBI" id="CHEBI:29108"/>
        <label>3</label>
    </ligand>
</feature>
<comment type="subcellular location">
    <subcellularLocation>
        <location evidence="1">Secreted</location>
        <location evidence="1">Extracellular space</location>
        <location evidence="1">Extracellular matrix</location>
    </subcellularLocation>
</comment>
<organism evidence="28 29">
    <name type="scientific">Gadus morhua</name>
    <name type="common">Atlantic cod</name>
    <dbReference type="NCBI Taxonomy" id="8049"/>
    <lineage>
        <taxon>Eukaryota</taxon>
        <taxon>Metazoa</taxon>
        <taxon>Chordata</taxon>
        <taxon>Craniata</taxon>
        <taxon>Vertebrata</taxon>
        <taxon>Euteleostomi</taxon>
        <taxon>Actinopterygii</taxon>
        <taxon>Neopterygii</taxon>
        <taxon>Teleostei</taxon>
        <taxon>Neoteleostei</taxon>
        <taxon>Acanthomorphata</taxon>
        <taxon>Zeiogadaria</taxon>
        <taxon>Gadariae</taxon>
        <taxon>Gadiformes</taxon>
        <taxon>Gadoidei</taxon>
        <taxon>Gadidae</taxon>
        <taxon>Gadus</taxon>
    </lineage>
</organism>
<dbReference type="GeneTree" id="ENSGT00940000166189"/>
<dbReference type="OrthoDB" id="406838at2759"/>
<feature type="short sequence motif" description="Cysteine switch" evidence="24">
    <location>
        <begin position="85"/>
        <end position="92"/>
    </location>
</feature>
<keyword evidence="12 21" id="KW-0106">Calcium</keyword>
<feature type="repeat" description="Hemopexin" evidence="25">
    <location>
        <begin position="320"/>
        <end position="366"/>
    </location>
</feature>
<feature type="binding site" evidence="21">
    <location>
        <position position="171"/>
    </location>
    <ligand>
        <name>Ca(2+)</name>
        <dbReference type="ChEBI" id="CHEBI:29108"/>
        <label>3</label>
    </ligand>
</feature>
<keyword evidence="5" id="KW-0272">Extracellular matrix</keyword>
<dbReference type="InterPro" id="IPR036375">
    <property type="entry name" value="Hemopexin-like_dom_sf"/>
</dbReference>
<feature type="binding site" evidence="20">
    <location>
        <position position="223"/>
    </location>
    <ligand>
        <name>Zn(2+)</name>
        <dbReference type="ChEBI" id="CHEBI:29105"/>
        <label>2</label>
        <note>catalytic</note>
    </ligand>
</feature>
<dbReference type="Proteomes" id="UP000694546">
    <property type="component" value="Chromosome 16"/>
</dbReference>
<evidence type="ECO:0000256" key="13">
    <source>
        <dbReference type="ARBA" id="ARBA00023049"/>
    </source>
</evidence>
<feature type="binding site" evidence="21">
    <location>
        <position position="178"/>
    </location>
    <ligand>
        <name>Zn(2+)</name>
        <dbReference type="ChEBI" id="CHEBI:29105"/>
        <label>1</label>
    </ligand>
</feature>
<dbReference type="PRINTS" id="PR00138">
    <property type="entry name" value="MATRIXIN"/>
</dbReference>
<evidence type="ECO:0000256" key="18">
    <source>
        <dbReference type="ARBA" id="ARBA00031807"/>
    </source>
</evidence>
<dbReference type="InterPro" id="IPR018487">
    <property type="entry name" value="Hemopexin-like_repeat"/>
</dbReference>
<dbReference type="Pfam" id="PF00045">
    <property type="entry name" value="Hemopexin"/>
    <property type="match status" value="3"/>
</dbReference>
<evidence type="ECO:0000256" key="12">
    <source>
        <dbReference type="ARBA" id="ARBA00022837"/>
    </source>
</evidence>
<feature type="repeat" description="Hemopexin" evidence="25">
    <location>
        <begin position="270"/>
        <end position="319"/>
    </location>
</feature>
<dbReference type="InterPro" id="IPR021190">
    <property type="entry name" value="Pept_M10A"/>
</dbReference>
<dbReference type="GO" id="GO:0008270">
    <property type="term" value="F:zinc ion binding"/>
    <property type="evidence" value="ECO:0007669"/>
    <property type="project" value="InterPro"/>
</dbReference>
<evidence type="ECO:0000256" key="11">
    <source>
        <dbReference type="ARBA" id="ARBA00022833"/>
    </source>
</evidence>
<keyword evidence="10" id="KW-0378">Hydrolase</keyword>
<evidence type="ECO:0000256" key="5">
    <source>
        <dbReference type="ARBA" id="ARBA00022530"/>
    </source>
</evidence>
<dbReference type="SUPFAM" id="SSF47090">
    <property type="entry name" value="PGBD-like"/>
    <property type="match status" value="1"/>
</dbReference>
<evidence type="ECO:0000256" key="8">
    <source>
        <dbReference type="ARBA" id="ARBA00022729"/>
    </source>
</evidence>
<dbReference type="CDD" id="cd04278">
    <property type="entry name" value="ZnMc_MMP"/>
    <property type="match status" value="1"/>
</dbReference>
<feature type="binding site" description="in inhibited form" evidence="21">
    <location>
        <position position="87"/>
    </location>
    <ligand>
        <name>Zn(2+)</name>
        <dbReference type="ChEBI" id="CHEBI:29105"/>
        <label>2</label>
        <note>catalytic</note>
    </ligand>
</feature>
<feature type="repeat" description="Hemopexin" evidence="25">
    <location>
        <begin position="368"/>
        <end position="416"/>
    </location>
</feature>
<evidence type="ECO:0000256" key="21">
    <source>
        <dbReference type="PIRSR" id="PIRSR621190-2"/>
    </source>
</evidence>
<dbReference type="Gene3D" id="2.110.10.10">
    <property type="entry name" value="Hemopexin-like domain"/>
    <property type="match status" value="1"/>
</dbReference>
<dbReference type="GO" id="GO:0005615">
    <property type="term" value="C:extracellular space"/>
    <property type="evidence" value="ECO:0007669"/>
    <property type="project" value="TreeGrafter"/>
</dbReference>
<keyword evidence="29" id="KW-1185">Reference proteome</keyword>
<feature type="binding site" evidence="21">
    <location>
        <position position="189"/>
    </location>
    <ligand>
        <name>Ca(2+)</name>
        <dbReference type="ChEBI" id="CHEBI:29108"/>
        <label>2</label>
    </ligand>
</feature>
<gene>
    <name evidence="28" type="primary">mmp13b</name>
</gene>
<evidence type="ECO:0000256" key="26">
    <source>
        <dbReference type="SAM" id="SignalP"/>
    </source>
</evidence>
<evidence type="ECO:0000256" key="19">
    <source>
        <dbReference type="PIRSR" id="PIRSR001191-1"/>
    </source>
</evidence>
<evidence type="ECO:0000256" key="9">
    <source>
        <dbReference type="ARBA" id="ARBA00022737"/>
    </source>
</evidence>